<sequence length="141" mass="16558">MYLSIIVPVFNEKDNISILVKEIYEKLHNIKFEVIIVDDNSTDGTIEVLKNLKKNYKDLKFIIRENLQRDLSKSCQEGFENSKYENILVMDGDLQHDPIYIPLMLNELNKYNCDIVIGARDLLKNRIEHLSFTRQLVSKIL</sequence>
<keyword evidence="3" id="KW-0808">Transferase</keyword>
<evidence type="ECO:0000259" key="4">
    <source>
        <dbReference type="Pfam" id="PF00535"/>
    </source>
</evidence>
<feature type="non-terminal residue" evidence="5">
    <location>
        <position position="141"/>
    </location>
</feature>
<feature type="domain" description="Glycosyltransferase 2-like" evidence="4">
    <location>
        <begin position="4"/>
        <end position="121"/>
    </location>
</feature>
<organism evidence="5">
    <name type="scientific">marine metagenome</name>
    <dbReference type="NCBI Taxonomy" id="408172"/>
    <lineage>
        <taxon>unclassified sequences</taxon>
        <taxon>metagenomes</taxon>
        <taxon>ecological metagenomes</taxon>
    </lineage>
</organism>
<dbReference type="PANTHER" id="PTHR43398:SF1">
    <property type="entry name" value="DOLICHOL-PHOSPHATE MANNOSYLTRANSFERASE SUBUNIT 1"/>
    <property type="match status" value="1"/>
</dbReference>
<accession>A0A383ELZ0</accession>
<dbReference type="AlphaFoldDB" id="A0A383ELZ0"/>
<dbReference type="GO" id="GO:0016020">
    <property type="term" value="C:membrane"/>
    <property type="evidence" value="ECO:0007669"/>
    <property type="project" value="GOC"/>
</dbReference>
<dbReference type="GO" id="GO:0004582">
    <property type="term" value="F:dolichyl-phosphate beta-D-mannosyltransferase activity"/>
    <property type="evidence" value="ECO:0007669"/>
    <property type="project" value="InterPro"/>
</dbReference>
<dbReference type="Pfam" id="PF00535">
    <property type="entry name" value="Glycos_transf_2"/>
    <property type="match status" value="1"/>
</dbReference>
<dbReference type="GO" id="GO:0035269">
    <property type="term" value="P:protein O-linked glycosylation via mannose"/>
    <property type="evidence" value="ECO:0007669"/>
    <property type="project" value="TreeGrafter"/>
</dbReference>
<dbReference type="InterPro" id="IPR001173">
    <property type="entry name" value="Glyco_trans_2-like"/>
</dbReference>
<name>A0A383ELZ0_9ZZZZ</name>
<keyword evidence="2" id="KW-0328">Glycosyltransferase</keyword>
<dbReference type="GO" id="GO:0006506">
    <property type="term" value="P:GPI anchor biosynthetic process"/>
    <property type="evidence" value="ECO:0007669"/>
    <property type="project" value="TreeGrafter"/>
</dbReference>
<evidence type="ECO:0000256" key="3">
    <source>
        <dbReference type="ARBA" id="ARBA00022679"/>
    </source>
</evidence>
<reference evidence="5" key="1">
    <citation type="submission" date="2018-05" db="EMBL/GenBank/DDBJ databases">
        <authorList>
            <person name="Lanie J.A."/>
            <person name="Ng W.-L."/>
            <person name="Kazmierczak K.M."/>
            <person name="Andrzejewski T.M."/>
            <person name="Davidsen T.M."/>
            <person name="Wayne K.J."/>
            <person name="Tettelin H."/>
            <person name="Glass J.I."/>
            <person name="Rusch D."/>
            <person name="Podicherti R."/>
            <person name="Tsui H.-C.T."/>
            <person name="Winkler M.E."/>
        </authorList>
    </citation>
    <scope>NUCLEOTIDE SEQUENCE</scope>
</reference>
<dbReference type="SUPFAM" id="SSF53448">
    <property type="entry name" value="Nucleotide-diphospho-sugar transferases"/>
    <property type="match status" value="1"/>
</dbReference>
<protein>
    <recommendedName>
        <fullName evidence="4">Glycosyltransferase 2-like domain-containing protein</fullName>
    </recommendedName>
</protein>
<evidence type="ECO:0000313" key="5">
    <source>
        <dbReference type="EMBL" id="SVE57285.1"/>
    </source>
</evidence>
<comment type="similarity">
    <text evidence="1">Belongs to the glycosyltransferase 2 family.</text>
</comment>
<dbReference type="InterPro" id="IPR029044">
    <property type="entry name" value="Nucleotide-diphossugar_trans"/>
</dbReference>
<proteinExistence type="inferred from homology"/>
<dbReference type="EMBL" id="UINC01226696">
    <property type="protein sequence ID" value="SVE57285.1"/>
    <property type="molecule type" value="Genomic_DNA"/>
</dbReference>
<dbReference type="GO" id="GO:0006488">
    <property type="term" value="P:dolichol-linked oligosaccharide biosynthetic process"/>
    <property type="evidence" value="ECO:0007669"/>
    <property type="project" value="TreeGrafter"/>
</dbReference>
<evidence type="ECO:0000256" key="1">
    <source>
        <dbReference type="ARBA" id="ARBA00006739"/>
    </source>
</evidence>
<dbReference type="PANTHER" id="PTHR43398">
    <property type="entry name" value="DOLICHOL-PHOSPHATE MANNOSYLTRANSFERASE SUBUNIT 1"/>
    <property type="match status" value="1"/>
</dbReference>
<gene>
    <name evidence="5" type="ORF">METZ01_LOCUS510139</name>
</gene>
<dbReference type="InterPro" id="IPR039528">
    <property type="entry name" value="DPM1-like"/>
</dbReference>
<dbReference type="Gene3D" id="3.90.550.10">
    <property type="entry name" value="Spore Coat Polysaccharide Biosynthesis Protein SpsA, Chain A"/>
    <property type="match status" value="1"/>
</dbReference>
<evidence type="ECO:0000256" key="2">
    <source>
        <dbReference type="ARBA" id="ARBA00022676"/>
    </source>
</evidence>